<accession>A0A174ZV14</accession>
<reference evidence="2 3" key="1">
    <citation type="submission" date="2015-09" db="EMBL/GenBank/DDBJ databases">
        <authorList>
            <consortium name="Pathogen Informatics"/>
        </authorList>
    </citation>
    <scope>NUCLEOTIDE SEQUENCE [LARGE SCALE GENOMIC DNA]</scope>
    <source>
        <strain evidence="2 3">2789STDY5834928</strain>
    </source>
</reference>
<feature type="transmembrane region" description="Helical" evidence="1">
    <location>
        <begin position="61"/>
        <end position="83"/>
    </location>
</feature>
<dbReference type="AlphaFoldDB" id="A0A174ZV14"/>
<feature type="transmembrane region" description="Helical" evidence="1">
    <location>
        <begin position="207"/>
        <end position="228"/>
    </location>
</feature>
<dbReference type="EMBL" id="CZBY01000014">
    <property type="protein sequence ID" value="CUQ88669.1"/>
    <property type="molecule type" value="Genomic_DNA"/>
</dbReference>
<dbReference type="InterPro" id="IPR046108">
    <property type="entry name" value="TrbL_5"/>
</dbReference>
<keyword evidence="1" id="KW-0812">Transmembrane</keyword>
<evidence type="ECO:0008006" key="4">
    <source>
        <dbReference type="Google" id="ProtNLM"/>
    </source>
</evidence>
<feature type="transmembrane region" description="Helical" evidence="1">
    <location>
        <begin position="176"/>
        <end position="195"/>
    </location>
</feature>
<keyword evidence="1" id="KW-0472">Membrane</keyword>
<evidence type="ECO:0000313" key="3">
    <source>
        <dbReference type="Proteomes" id="UP000095662"/>
    </source>
</evidence>
<feature type="transmembrane region" description="Helical" evidence="1">
    <location>
        <begin position="151"/>
        <end position="169"/>
    </location>
</feature>
<dbReference type="OrthoDB" id="9778755at2"/>
<evidence type="ECO:0000313" key="2">
    <source>
        <dbReference type="EMBL" id="CUQ88669.1"/>
    </source>
</evidence>
<dbReference type="STRING" id="39492.ERS852540_01766"/>
<organism evidence="2 3">
    <name type="scientific">[Eubacterium] siraeum</name>
    <dbReference type="NCBI Taxonomy" id="39492"/>
    <lineage>
        <taxon>Bacteria</taxon>
        <taxon>Bacillati</taxon>
        <taxon>Bacillota</taxon>
        <taxon>Clostridia</taxon>
        <taxon>Eubacteriales</taxon>
        <taxon>Oscillospiraceae</taxon>
        <taxon>Oscillospiraceae incertae sedis</taxon>
    </lineage>
</organism>
<name>A0A174ZV14_9FIRM</name>
<gene>
    <name evidence="2" type="ORF">ERS852540_01766</name>
</gene>
<sequence length="284" mass="31858">MGWLFDVLGISVDGFVSSIFNGIINWIYEVIFSVIKVVFTKINETGSDLFRLPWVQSLVNFFYILGWALFAIGLVVSISDMVIEYSNGKGDVKTTAINWLKAVLAVSLFTILPERLYNFAVYTQDSVSRSIIDQVTDENYYHHLVEFNVNFVNVIFILMILYATVKVFFANVKRGGILLTLIGVGSLYMLNLPRGYSDGFNGWIKQVIALCFTSFMQTTLFFTGLITIQSDWLIGTCLILSATEVPRIADRFGLDTSIRGNMMAVSMTANTALNGMRFIRAVAK</sequence>
<keyword evidence="1" id="KW-1133">Transmembrane helix</keyword>
<dbReference type="Proteomes" id="UP000095662">
    <property type="component" value="Unassembled WGS sequence"/>
</dbReference>
<evidence type="ECO:0000256" key="1">
    <source>
        <dbReference type="SAM" id="Phobius"/>
    </source>
</evidence>
<dbReference type="Pfam" id="PF19511">
    <property type="entry name" value="TrbL_5"/>
    <property type="match status" value="1"/>
</dbReference>
<protein>
    <recommendedName>
        <fullName evidence="4">TrbL/VirB6 plasmid conjugal transfer protein</fullName>
    </recommendedName>
</protein>
<proteinExistence type="predicted"/>